<dbReference type="SUPFAM" id="SSF53448">
    <property type="entry name" value="Nucleotide-diphospho-sugar transferases"/>
    <property type="match status" value="1"/>
</dbReference>
<dbReference type="InterPro" id="IPR029044">
    <property type="entry name" value="Nucleotide-diphossugar_trans"/>
</dbReference>
<evidence type="ECO:0000256" key="1">
    <source>
        <dbReference type="ARBA" id="ARBA00022679"/>
    </source>
</evidence>
<accession>A0A9D1CLP6</accession>
<proteinExistence type="predicted"/>
<dbReference type="AlphaFoldDB" id="A0A9D1CLP6"/>
<dbReference type="Proteomes" id="UP000886796">
    <property type="component" value="Unassembled WGS sequence"/>
</dbReference>
<keyword evidence="1 4" id="KW-0808">Transferase</keyword>
<reference evidence="4" key="1">
    <citation type="submission" date="2020-10" db="EMBL/GenBank/DDBJ databases">
        <authorList>
            <person name="Gilroy R."/>
        </authorList>
    </citation>
    <scope>NUCLEOTIDE SEQUENCE</scope>
    <source>
        <strain evidence="4">13361</strain>
    </source>
</reference>
<dbReference type="InterPro" id="IPR025877">
    <property type="entry name" value="MobA-like_NTP_Trfase"/>
</dbReference>
<dbReference type="GO" id="GO:0016779">
    <property type="term" value="F:nucleotidyltransferase activity"/>
    <property type="evidence" value="ECO:0007669"/>
    <property type="project" value="UniProtKB-KW"/>
</dbReference>
<dbReference type="PANTHER" id="PTHR43584:SF5">
    <property type="entry name" value="PROTEIN LICC"/>
    <property type="match status" value="1"/>
</dbReference>
<dbReference type="PANTHER" id="PTHR43584">
    <property type="entry name" value="NUCLEOTIDYL TRANSFERASE"/>
    <property type="match status" value="1"/>
</dbReference>
<keyword evidence="2" id="KW-0548">Nucleotidyltransferase</keyword>
<reference evidence="4" key="2">
    <citation type="journal article" date="2021" name="PeerJ">
        <title>Extensive microbial diversity within the chicken gut microbiome revealed by metagenomics and culture.</title>
        <authorList>
            <person name="Gilroy R."/>
            <person name="Ravi A."/>
            <person name="Getino M."/>
            <person name="Pursley I."/>
            <person name="Horton D.L."/>
            <person name="Alikhan N.F."/>
            <person name="Baker D."/>
            <person name="Gharbi K."/>
            <person name="Hall N."/>
            <person name="Watson M."/>
            <person name="Adriaenssens E.M."/>
            <person name="Foster-Nyarko E."/>
            <person name="Jarju S."/>
            <person name="Secka A."/>
            <person name="Antonio M."/>
            <person name="Oren A."/>
            <person name="Chaudhuri R.R."/>
            <person name="La Ragione R."/>
            <person name="Hildebrand F."/>
            <person name="Pallen M.J."/>
        </authorList>
    </citation>
    <scope>NUCLEOTIDE SEQUENCE</scope>
    <source>
        <strain evidence="4">13361</strain>
    </source>
</reference>
<dbReference type="Pfam" id="PF12804">
    <property type="entry name" value="NTP_transf_3"/>
    <property type="match status" value="1"/>
</dbReference>
<evidence type="ECO:0000313" key="5">
    <source>
        <dbReference type="Proteomes" id="UP000886796"/>
    </source>
</evidence>
<dbReference type="EMBL" id="DVFK01000080">
    <property type="protein sequence ID" value="HIQ67971.1"/>
    <property type="molecule type" value="Genomic_DNA"/>
</dbReference>
<feature type="domain" description="MobA-like NTP transferase" evidence="3">
    <location>
        <begin position="8"/>
        <end position="106"/>
    </location>
</feature>
<dbReference type="Gene3D" id="3.90.550.10">
    <property type="entry name" value="Spore Coat Polysaccharide Biosynthesis Protein SpsA, Chain A"/>
    <property type="match status" value="1"/>
</dbReference>
<dbReference type="CDD" id="cd02523">
    <property type="entry name" value="PC_cytidylyltransferase"/>
    <property type="match status" value="1"/>
</dbReference>
<name>A0A9D1CLP6_9FIRM</name>
<evidence type="ECO:0000313" key="4">
    <source>
        <dbReference type="EMBL" id="HIQ67971.1"/>
    </source>
</evidence>
<gene>
    <name evidence="4" type="ORF">IAB74_05650</name>
</gene>
<organism evidence="4 5">
    <name type="scientific">Candidatus Faecousia excrementigallinarum</name>
    <dbReference type="NCBI Taxonomy" id="2840806"/>
    <lineage>
        <taxon>Bacteria</taxon>
        <taxon>Bacillati</taxon>
        <taxon>Bacillota</taxon>
        <taxon>Clostridia</taxon>
        <taxon>Eubacteriales</taxon>
        <taxon>Oscillospiraceae</taxon>
        <taxon>Faecousia</taxon>
    </lineage>
</organism>
<comment type="caution">
    <text evidence="4">The sequence shown here is derived from an EMBL/GenBank/DDBJ whole genome shotgun (WGS) entry which is preliminary data.</text>
</comment>
<dbReference type="InterPro" id="IPR050065">
    <property type="entry name" value="GlmU-like"/>
</dbReference>
<evidence type="ECO:0000256" key="2">
    <source>
        <dbReference type="ARBA" id="ARBA00022695"/>
    </source>
</evidence>
<evidence type="ECO:0000259" key="3">
    <source>
        <dbReference type="Pfam" id="PF12804"/>
    </source>
</evidence>
<protein>
    <submittedName>
        <fullName evidence="4">NTP transferase domain-containing protein</fullName>
    </submittedName>
</protein>
<sequence length="289" mass="33610">MAKVDNAVMIVAGTSSRFAPLSYEHPKGLTRVRGEVLIERQISQLRAAGIRDIYLVVGYMGDRFSYLQKKFGVHILENSQYAHRNNHGSIYAAREVLGNSYVCCGDNYFASNPFEPEVAESYYATVFAQGPTQEWCVYTDKEDVINRVEIGGRDAWYMLGHTYWDRDFSRTFLDILERVYDLPETRDKLWEGIYADHLDKLSMKRRCYPDGTIFEFDTLDELREFDPSYWEDSRSVILKDAAAQLGCQERELTRLRALRGSTNAAEGFSFCWQGKHYYYNYQERIVREG</sequence>